<name>R3KE34_ENTFL</name>
<evidence type="ECO:0000313" key="2">
    <source>
        <dbReference type="Proteomes" id="UP000013638"/>
    </source>
</evidence>
<dbReference type="HOGENOM" id="CLU_143309_0_0_9"/>
<sequence>MEGKIIQVEKIGYQNVVSKQEKIFYRKLDNFFQEFLEGISESKKHLRGPMMYSLNNVPTDEMVDIEVFMPIYESEFKKEGYKFSSYIEIENLLQTTIKKNYEESAEQAYGELLIALEENLLEINTPFYHILPMNEYEEVKLLIGYN</sequence>
<dbReference type="Proteomes" id="UP000013638">
    <property type="component" value="Unassembled WGS sequence"/>
</dbReference>
<dbReference type="PATRIC" id="fig|1169311.3.peg.3074"/>
<evidence type="ECO:0000313" key="1">
    <source>
        <dbReference type="EMBL" id="EOK06764.1"/>
    </source>
</evidence>
<dbReference type="Pfam" id="PF16895">
    <property type="entry name" value="DUF5085"/>
    <property type="match status" value="1"/>
</dbReference>
<reference evidence="1 2" key="1">
    <citation type="submission" date="2013-02" db="EMBL/GenBank/DDBJ databases">
        <title>The Genome Sequence of Enterococcus faecalis ATCC_6055.</title>
        <authorList>
            <consortium name="The Broad Institute Genome Sequencing Platform"/>
            <consortium name="The Broad Institute Genome Sequencing Center for Infectious Disease"/>
            <person name="Earl A.M."/>
            <person name="Gilmore M.S."/>
            <person name="Lebreton F."/>
            <person name="Walker B."/>
            <person name="Young S.K."/>
            <person name="Zeng Q."/>
            <person name="Gargeya S."/>
            <person name="Fitzgerald M."/>
            <person name="Haas B."/>
            <person name="Abouelleil A."/>
            <person name="Alvarado L."/>
            <person name="Arachchi H.M."/>
            <person name="Berlin A.M."/>
            <person name="Chapman S.B."/>
            <person name="Dewar J."/>
            <person name="Goldberg J."/>
            <person name="Griggs A."/>
            <person name="Gujja S."/>
            <person name="Hansen M."/>
            <person name="Howarth C."/>
            <person name="Imamovic A."/>
            <person name="Larimer J."/>
            <person name="McCowan C."/>
            <person name="Murphy C."/>
            <person name="Neiman D."/>
            <person name="Pearson M."/>
            <person name="Priest M."/>
            <person name="Roberts A."/>
            <person name="Saif S."/>
            <person name="Shea T."/>
            <person name="Sisk P."/>
            <person name="Sykes S."/>
            <person name="Wortman J."/>
            <person name="Nusbaum C."/>
            <person name="Birren B."/>
        </authorList>
    </citation>
    <scope>NUCLEOTIDE SEQUENCE [LARGE SCALE GENOMIC DNA]</scope>
    <source>
        <strain evidence="1 2">ATCC 6055</strain>
    </source>
</reference>
<dbReference type="InterPro" id="IPR031664">
    <property type="entry name" value="DUF5085"/>
</dbReference>
<comment type="caution">
    <text evidence="1">The sequence shown here is derived from an EMBL/GenBank/DDBJ whole genome shotgun (WGS) entry which is preliminary data.</text>
</comment>
<accession>R3KE34</accession>
<organism evidence="1 2">
    <name type="scientific">Enterococcus faecalis ATCC 6055</name>
    <dbReference type="NCBI Taxonomy" id="1169311"/>
    <lineage>
        <taxon>Bacteria</taxon>
        <taxon>Bacillati</taxon>
        <taxon>Bacillota</taxon>
        <taxon>Bacilli</taxon>
        <taxon>Lactobacillales</taxon>
        <taxon>Enterococcaceae</taxon>
        <taxon>Enterococcus</taxon>
    </lineage>
</organism>
<dbReference type="RefSeq" id="WP_010829265.1">
    <property type="nucleotide sequence ID" value="NZ_KB944850.1"/>
</dbReference>
<proteinExistence type="predicted"/>
<protein>
    <recommendedName>
        <fullName evidence="3">DUF5085 domain-containing protein</fullName>
    </recommendedName>
</protein>
<evidence type="ECO:0008006" key="3">
    <source>
        <dbReference type="Google" id="ProtNLM"/>
    </source>
</evidence>
<dbReference type="EMBL" id="ASDZ01000050">
    <property type="protein sequence ID" value="EOK06764.1"/>
    <property type="molecule type" value="Genomic_DNA"/>
</dbReference>
<dbReference type="InterPro" id="IPR011256">
    <property type="entry name" value="Reg_factor_effector_dom_sf"/>
</dbReference>
<dbReference type="AlphaFoldDB" id="R3KE34"/>
<dbReference type="Gene3D" id="3.20.80.10">
    <property type="entry name" value="Regulatory factor, effector binding domain"/>
    <property type="match status" value="1"/>
</dbReference>
<gene>
    <name evidence="1" type="ORF">WOU_03137</name>
</gene>